<name>A0ABQ6N4A9_9STRA</name>
<dbReference type="SUPFAM" id="SSF48452">
    <property type="entry name" value="TPR-like"/>
    <property type="match status" value="3"/>
</dbReference>
<evidence type="ECO:0000256" key="1">
    <source>
        <dbReference type="ARBA" id="ARBA00004922"/>
    </source>
</evidence>
<comment type="caution">
    <text evidence="10">The sequence shown here is derived from an EMBL/GenBank/DDBJ whole genome shotgun (WGS) entry which is preliminary data.</text>
</comment>
<feature type="domain" description="O-GlcNAc transferase C-terminal" evidence="9">
    <location>
        <begin position="477"/>
        <end position="718"/>
    </location>
</feature>
<keyword evidence="4" id="KW-0328">Glycosyltransferase</keyword>
<dbReference type="InterPro" id="IPR029489">
    <property type="entry name" value="OGT/SEC/SPY_C"/>
</dbReference>
<organism evidence="10 11">
    <name type="scientific">Tetraparma gracilis</name>
    <dbReference type="NCBI Taxonomy" id="2962635"/>
    <lineage>
        <taxon>Eukaryota</taxon>
        <taxon>Sar</taxon>
        <taxon>Stramenopiles</taxon>
        <taxon>Ochrophyta</taxon>
        <taxon>Bolidophyceae</taxon>
        <taxon>Parmales</taxon>
        <taxon>Triparmaceae</taxon>
        <taxon>Tetraparma</taxon>
    </lineage>
</organism>
<sequence>MVSSQSPAAGTDAQITGMIKQAQKLYSHGRYKDALSMSEAVYNSDSYRVDNLLLLGGLHFQLRNLSECIFYNQQCIRVDPNFAEAYSNLGNALKELGDVEGAVQFYLKAIKIKPRFPDAYNNLAAAHMQLGRTEDAVSTFNMALTLDPKLVDAHSNLGNLYKAQGKLEEAKKSYLAAIRIKPSFAIAWSNLAGVFSSLGERSTAIEYYKEALRLCPDFADARSNLGNALKEEGQASGNEALVEEAVAEFKKAVELRPDFAIAHGNLASCYYDAGQLPLAIKTFKYAIQLEPNFPDAYNNLGNAHREMGKLEEAINCYRTALRLKPDHPHAYNNLGNAMKDKGLVKEAIHCYVTAARLMPRFAAAHSNLGSILKEQGKLDQSLAHYQEAINIDPMFADAYANMGNVYKDLYQLPKAIQCYSAAIKMKPSFAEAYSNLASAYKDAGQLDDSITCYRKALALSPDSPEAFANLVHVLTYMCEWGRRKEDFSGLLALLDEQLSSDNFVVPCVQPFHALTYGLEPAKILQIASMFAEKSRMNVSLLEIPTFHWRHRSSGSRIKIGYVSSDFGNHPVSHLMSSMYGLHNKEQFEVFCYALNSDDQSEWRARIQDEVEHFKDVSSLQAGDVATLIHSDGVMVLFNLNGYTRGAKNEIFSLQPAPIQINMGGYVGTSGASYMDFIVGDEVVTGEERAGNFSEHVISMPGSFLVNDHKRSYGFALERGLLSRESYGLSEDDFIFACFNQMYKITPEIFDVWCDILKRVPNSKLWLLRFPPRAESNLREEAIKRGLDPHRLVFSDVVGKEEHIKRAQLADLFLDTPFCGVTTGADVLWSGTPMISRLGEGMHERVGASLLRACGLDDLYVDTFEEYAELAVALASDPNKLIEQRLKLEEGREHCELFDLQKWVYNIEHGILQIVHRHERGHEPKSIKCNFKDPHSVA</sequence>
<dbReference type="Pfam" id="PF13414">
    <property type="entry name" value="TPR_11"/>
    <property type="match status" value="5"/>
</dbReference>
<evidence type="ECO:0000256" key="3">
    <source>
        <dbReference type="ARBA" id="ARBA00011970"/>
    </source>
</evidence>
<keyword evidence="11" id="KW-1185">Reference proteome</keyword>
<feature type="repeat" description="TPR" evidence="8">
    <location>
        <begin position="328"/>
        <end position="361"/>
    </location>
</feature>
<dbReference type="PANTHER" id="PTHR44366">
    <property type="entry name" value="UDP-N-ACETYLGLUCOSAMINE--PEPTIDE N-ACETYLGLUCOSAMINYLTRANSFERASE 110 KDA SUBUNIT"/>
    <property type="match status" value="1"/>
</dbReference>
<dbReference type="InterPro" id="IPR019734">
    <property type="entry name" value="TPR_rpt"/>
</dbReference>
<evidence type="ECO:0000256" key="8">
    <source>
        <dbReference type="PROSITE-ProRule" id="PRU00339"/>
    </source>
</evidence>
<evidence type="ECO:0000256" key="4">
    <source>
        <dbReference type="ARBA" id="ARBA00022676"/>
    </source>
</evidence>
<keyword evidence="6" id="KW-0677">Repeat</keyword>
<feature type="domain" description="O-GlcNAc transferase C-terminal" evidence="9">
    <location>
        <begin position="721"/>
        <end position="905"/>
    </location>
</feature>
<dbReference type="SMART" id="SM00028">
    <property type="entry name" value="TPR"/>
    <property type="match status" value="12"/>
</dbReference>
<dbReference type="PROSITE" id="PS50293">
    <property type="entry name" value="TPR_REGION"/>
    <property type="match status" value="8"/>
</dbReference>
<evidence type="ECO:0000313" key="10">
    <source>
        <dbReference type="EMBL" id="GMI39653.1"/>
    </source>
</evidence>
<keyword evidence="7 8" id="KW-0802">TPR repeat</keyword>
<dbReference type="Pfam" id="PF13844">
    <property type="entry name" value="Glyco_transf_41"/>
    <property type="match status" value="2"/>
</dbReference>
<feature type="repeat" description="TPR" evidence="8">
    <location>
        <begin position="362"/>
        <end position="395"/>
    </location>
</feature>
<protein>
    <recommendedName>
        <fullName evidence="3">protein O-GlcNAc transferase</fullName>
        <ecNumber evidence="3">2.4.1.255</ecNumber>
    </recommendedName>
</protein>
<feature type="repeat" description="TPR" evidence="8">
    <location>
        <begin position="396"/>
        <end position="429"/>
    </location>
</feature>
<accession>A0ABQ6N4A9</accession>
<feature type="repeat" description="TPR" evidence="8">
    <location>
        <begin position="185"/>
        <end position="218"/>
    </location>
</feature>
<feature type="repeat" description="TPR" evidence="8">
    <location>
        <begin position="226"/>
        <end position="259"/>
    </location>
</feature>
<evidence type="ECO:0000256" key="7">
    <source>
        <dbReference type="ARBA" id="ARBA00022803"/>
    </source>
</evidence>
<evidence type="ECO:0000313" key="11">
    <source>
        <dbReference type="Proteomes" id="UP001165060"/>
    </source>
</evidence>
<evidence type="ECO:0000259" key="9">
    <source>
        <dbReference type="Pfam" id="PF13844"/>
    </source>
</evidence>
<feature type="repeat" description="TPR" evidence="8">
    <location>
        <begin position="151"/>
        <end position="184"/>
    </location>
</feature>
<feature type="repeat" description="TPR" evidence="8">
    <location>
        <begin position="294"/>
        <end position="327"/>
    </location>
</feature>
<reference evidence="10 11" key="1">
    <citation type="journal article" date="2023" name="Commun. Biol.">
        <title>Genome analysis of Parmales, the sister group of diatoms, reveals the evolutionary specialization of diatoms from phago-mixotrophs to photoautotrophs.</title>
        <authorList>
            <person name="Ban H."/>
            <person name="Sato S."/>
            <person name="Yoshikawa S."/>
            <person name="Yamada K."/>
            <person name="Nakamura Y."/>
            <person name="Ichinomiya M."/>
            <person name="Sato N."/>
            <person name="Blanc-Mathieu R."/>
            <person name="Endo H."/>
            <person name="Kuwata A."/>
            <person name="Ogata H."/>
        </authorList>
    </citation>
    <scope>NUCLEOTIDE SEQUENCE [LARGE SCALE GENOMIC DNA]</scope>
</reference>
<evidence type="ECO:0000256" key="2">
    <source>
        <dbReference type="ARBA" id="ARBA00005386"/>
    </source>
</evidence>
<feature type="repeat" description="TPR" evidence="8">
    <location>
        <begin position="430"/>
        <end position="463"/>
    </location>
</feature>
<evidence type="ECO:0000256" key="6">
    <source>
        <dbReference type="ARBA" id="ARBA00022737"/>
    </source>
</evidence>
<dbReference type="PANTHER" id="PTHR44366:SF1">
    <property type="entry name" value="UDP-N-ACETYLGLUCOSAMINE--PEPTIDE N-ACETYLGLUCOSAMINYLTRANSFERASE 110 KDA SUBUNIT"/>
    <property type="match status" value="1"/>
</dbReference>
<evidence type="ECO:0000256" key="5">
    <source>
        <dbReference type="ARBA" id="ARBA00022679"/>
    </source>
</evidence>
<feature type="repeat" description="TPR" evidence="8">
    <location>
        <begin position="117"/>
        <end position="150"/>
    </location>
</feature>
<dbReference type="PROSITE" id="PS50005">
    <property type="entry name" value="TPR"/>
    <property type="match status" value="11"/>
</dbReference>
<gene>
    <name evidence="10" type="ORF">TeGR_g12572</name>
</gene>
<dbReference type="Pfam" id="PF13432">
    <property type="entry name" value="TPR_16"/>
    <property type="match status" value="1"/>
</dbReference>
<dbReference type="Gene3D" id="3.40.50.11380">
    <property type="match status" value="1"/>
</dbReference>
<dbReference type="EC" id="2.4.1.255" evidence="3"/>
<comment type="pathway">
    <text evidence="1">Protein modification; protein glycosylation.</text>
</comment>
<dbReference type="InterPro" id="IPR037919">
    <property type="entry name" value="OGT"/>
</dbReference>
<dbReference type="InterPro" id="IPR011990">
    <property type="entry name" value="TPR-like_helical_dom_sf"/>
</dbReference>
<dbReference type="Proteomes" id="UP001165060">
    <property type="component" value="Unassembled WGS sequence"/>
</dbReference>
<dbReference type="Gene3D" id="1.25.40.10">
    <property type="entry name" value="Tetratricopeptide repeat domain"/>
    <property type="match status" value="10"/>
</dbReference>
<proteinExistence type="inferred from homology"/>
<feature type="repeat" description="TPR" evidence="8">
    <location>
        <begin position="83"/>
        <end position="116"/>
    </location>
</feature>
<dbReference type="EMBL" id="BRYB01002099">
    <property type="protein sequence ID" value="GMI39653.1"/>
    <property type="molecule type" value="Genomic_DNA"/>
</dbReference>
<comment type="similarity">
    <text evidence="2">Belongs to the glycosyltransferase 41 family. O-GlcNAc transferase subfamily.</text>
</comment>
<dbReference type="Gene3D" id="3.40.50.2000">
    <property type="entry name" value="Glycogen Phosphorylase B"/>
    <property type="match status" value="1"/>
</dbReference>
<feature type="repeat" description="TPR" evidence="8">
    <location>
        <begin position="260"/>
        <end position="293"/>
    </location>
</feature>
<keyword evidence="5" id="KW-0808">Transferase</keyword>